<accession>A0A1B1BEX4</accession>
<keyword evidence="4" id="KW-1185">Reference proteome</keyword>
<dbReference type="EMBL" id="CP016282">
    <property type="protein sequence ID" value="ANP71161.1"/>
    <property type="molecule type" value="Genomic_DNA"/>
</dbReference>
<reference evidence="3 4" key="1">
    <citation type="submission" date="2016-06" db="EMBL/GenBank/DDBJ databases">
        <title>Genome sequencing of Cryobacterium arcticum PAMC 27867.</title>
        <authorList>
            <person name="Lee J."/>
            <person name="Kim O.-S."/>
        </authorList>
    </citation>
    <scope>NUCLEOTIDE SEQUENCE [LARGE SCALE GENOMIC DNA]</scope>
    <source>
        <strain evidence="3 4">PAMC 27867</strain>
    </source>
</reference>
<dbReference type="KEGG" id="cart:PA27867_0187"/>
<dbReference type="Pfam" id="PF12671">
    <property type="entry name" value="Amidase_6"/>
    <property type="match status" value="1"/>
</dbReference>
<dbReference type="InterPro" id="IPR024301">
    <property type="entry name" value="Amidase_6"/>
</dbReference>
<evidence type="ECO:0000256" key="1">
    <source>
        <dbReference type="SAM" id="MobiDB-lite"/>
    </source>
</evidence>
<organism evidence="3 4">
    <name type="scientific">Cryobacterium arcticum</name>
    <dbReference type="NCBI Taxonomy" id="670052"/>
    <lineage>
        <taxon>Bacteria</taxon>
        <taxon>Bacillati</taxon>
        <taxon>Actinomycetota</taxon>
        <taxon>Actinomycetes</taxon>
        <taxon>Micrococcales</taxon>
        <taxon>Microbacteriaceae</taxon>
        <taxon>Cryobacterium</taxon>
    </lineage>
</organism>
<feature type="domain" description="Putative amidase" evidence="2">
    <location>
        <begin position="73"/>
        <end position="212"/>
    </location>
</feature>
<proteinExistence type="predicted"/>
<sequence precursor="true">MALARPARIGVVALVLGGIVVGSVALASGARQGDSTQASTAADAASTAVQESEPRETPATTASPVDVDPAVQAQLSYALTYWSDYNTDEYGVVDGNDCVNFTSQSLVARGWAMDEDWWTSGTGSDFDFSSPWVSSTAFMNYIADSGRATALTDDQRDQVKLGDVVQFDWDNSGDRDHTAVVSRIEGSGDDIEIFYAGHTDDTDYLSVDFAVTEKHPGGTAYYWSIP</sequence>
<name>A0A1B1BEX4_9MICO</name>
<feature type="region of interest" description="Disordered" evidence="1">
    <location>
        <begin position="32"/>
        <end position="66"/>
    </location>
</feature>
<feature type="compositionally biased region" description="Low complexity" evidence="1">
    <location>
        <begin position="32"/>
        <end position="48"/>
    </location>
</feature>
<protein>
    <recommendedName>
        <fullName evidence="2">Putative amidase domain-containing protein</fullName>
    </recommendedName>
</protein>
<dbReference type="AlphaFoldDB" id="A0A1B1BEX4"/>
<dbReference type="Proteomes" id="UP000092582">
    <property type="component" value="Chromosome 1"/>
</dbReference>
<gene>
    <name evidence="3" type="ORF">PA27867_0187</name>
</gene>
<evidence type="ECO:0000313" key="3">
    <source>
        <dbReference type="EMBL" id="ANP71161.1"/>
    </source>
</evidence>
<evidence type="ECO:0000313" key="4">
    <source>
        <dbReference type="Proteomes" id="UP000092582"/>
    </source>
</evidence>
<dbReference type="STRING" id="670052.PA27867_0187"/>
<dbReference type="PANTHER" id="PTHR40032:SF1">
    <property type="entry name" value="EXPORTED PROTEIN"/>
    <property type="match status" value="1"/>
</dbReference>
<dbReference type="PANTHER" id="PTHR40032">
    <property type="entry name" value="EXPORTED PROTEIN-RELATED"/>
    <property type="match status" value="1"/>
</dbReference>
<dbReference type="RefSeq" id="WP_167550809.1">
    <property type="nucleotide sequence ID" value="NZ_CP016282.1"/>
</dbReference>
<evidence type="ECO:0000259" key="2">
    <source>
        <dbReference type="Pfam" id="PF12671"/>
    </source>
</evidence>